<dbReference type="OrthoDB" id="928522at2"/>
<reference evidence="1 2" key="1">
    <citation type="submission" date="2018-05" db="EMBL/GenBank/DDBJ databases">
        <title>Leucothrix arctica sp. nov., isolated from Arctic seawater.</title>
        <authorList>
            <person name="Choi A."/>
            <person name="Baek K."/>
        </authorList>
    </citation>
    <scope>NUCLEOTIDE SEQUENCE [LARGE SCALE GENOMIC DNA]</scope>
    <source>
        <strain evidence="1 2">JCM 18388</strain>
    </source>
</reference>
<dbReference type="AlphaFoldDB" id="A0A317C9F8"/>
<organism evidence="1 2">
    <name type="scientific">Leucothrix pacifica</name>
    <dbReference type="NCBI Taxonomy" id="1247513"/>
    <lineage>
        <taxon>Bacteria</taxon>
        <taxon>Pseudomonadati</taxon>
        <taxon>Pseudomonadota</taxon>
        <taxon>Gammaproteobacteria</taxon>
        <taxon>Thiotrichales</taxon>
        <taxon>Thiotrichaceae</taxon>
        <taxon>Leucothrix</taxon>
    </lineage>
</organism>
<sequence length="228" mass="25727">MMRKFKTSDEAIFKIHVDPEVKGVIELFDGLLGHYDSGQSIQQYLEQLAERLLAGHARRDSGIKFIVGQKLQEYDLEALFALKFTLDDARFCIAKEHGYKNWQEVALEKNNVDPTFESLVDSMLAGDIDTIKDAVSRDPNIVHQRSSYPHRATLLHYTGSNGVEGYRQVVPLNLAEIVDFLLEAGADQALKANVYGGCTARELMETSKHPYEAGVIKKVQMTYKKYPT</sequence>
<dbReference type="RefSeq" id="WP_109839160.1">
    <property type="nucleotide sequence ID" value="NZ_QGKM01000071.1"/>
</dbReference>
<comment type="caution">
    <text evidence="1">The sequence shown here is derived from an EMBL/GenBank/DDBJ whole genome shotgun (WGS) entry which is preliminary data.</text>
</comment>
<protein>
    <recommendedName>
        <fullName evidence="3">Ankyrin repeat domain-containing protein</fullName>
    </recommendedName>
</protein>
<dbReference type="EMBL" id="QGKM01000071">
    <property type="protein sequence ID" value="PWQ93010.1"/>
    <property type="molecule type" value="Genomic_DNA"/>
</dbReference>
<name>A0A317C9F8_9GAMM</name>
<dbReference type="Proteomes" id="UP000245539">
    <property type="component" value="Unassembled WGS sequence"/>
</dbReference>
<evidence type="ECO:0008006" key="3">
    <source>
        <dbReference type="Google" id="ProtNLM"/>
    </source>
</evidence>
<evidence type="ECO:0000313" key="1">
    <source>
        <dbReference type="EMBL" id="PWQ93010.1"/>
    </source>
</evidence>
<accession>A0A317C9F8</accession>
<keyword evidence="2" id="KW-1185">Reference proteome</keyword>
<proteinExistence type="predicted"/>
<evidence type="ECO:0000313" key="2">
    <source>
        <dbReference type="Proteomes" id="UP000245539"/>
    </source>
</evidence>
<gene>
    <name evidence="1" type="ORF">DKW60_18555</name>
</gene>